<evidence type="ECO:0008006" key="6">
    <source>
        <dbReference type="Google" id="ProtNLM"/>
    </source>
</evidence>
<keyword evidence="4" id="KW-1185">Reference proteome</keyword>
<organism evidence="2 4">
    <name type="scientific">Aneurinibacillus migulanus</name>
    <name type="common">Bacillus migulanus</name>
    <dbReference type="NCBI Taxonomy" id="47500"/>
    <lineage>
        <taxon>Bacteria</taxon>
        <taxon>Bacillati</taxon>
        <taxon>Bacillota</taxon>
        <taxon>Bacilli</taxon>
        <taxon>Bacillales</taxon>
        <taxon>Paenibacillaceae</taxon>
        <taxon>Aneurinibacillus group</taxon>
        <taxon>Aneurinibacillus</taxon>
    </lineage>
</organism>
<dbReference type="RefSeq" id="WP_043067279.1">
    <property type="nucleotide sequence ID" value="NZ_BJOA01000034.1"/>
</dbReference>
<evidence type="ECO:0000313" key="3">
    <source>
        <dbReference type="EMBL" id="SDJ42692.1"/>
    </source>
</evidence>
<reference evidence="3 5" key="2">
    <citation type="submission" date="2016-10" db="EMBL/GenBank/DDBJ databases">
        <authorList>
            <person name="de Groot N.N."/>
        </authorList>
    </citation>
    <scope>NUCLEOTIDE SEQUENCE [LARGE SCALE GENOMIC DNA]</scope>
    <source>
        <strain evidence="3 5">DSM 2895</strain>
    </source>
</reference>
<reference evidence="2 4" key="1">
    <citation type="submission" date="2015-07" db="EMBL/GenBank/DDBJ databases">
        <title>Fjat-14205 dsm 2895.</title>
        <authorList>
            <person name="Liu B."/>
            <person name="Wang J."/>
            <person name="Zhu Y."/>
            <person name="Liu G."/>
            <person name="Chen Q."/>
            <person name="Chen Z."/>
            <person name="Lan J."/>
            <person name="Che J."/>
            <person name="Ge C."/>
            <person name="Shi H."/>
            <person name="Pan Z."/>
            <person name="Liu X."/>
        </authorList>
    </citation>
    <scope>NUCLEOTIDE SEQUENCE [LARGE SCALE GENOMIC DNA]</scope>
    <source>
        <strain evidence="2 4">DSM 2895</strain>
    </source>
</reference>
<dbReference type="Proteomes" id="UP000182836">
    <property type="component" value="Unassembled WGS sequence"/>
</dbReference>
<dbReference type="PATRIC" id="fig|47500.12.peg.3181"/>
<evidence type="ECO:0000313" key="4">
    <source>
        <dbReference type="Proteomes" id="UP000037269"/>
    </source>
</evidence>
<gene>
    <name evidence="2" type="ORF">AF333_05645</name>
    <name evidence="3" type="ORF">SAMN04487909_117109</name>
</gene>
<evidence type="ECO:0000256" key="1">
    <source>
        <dbReference type="SAM" id="SignalP"/>
    </source>
</evidence>
<dbReference type="OrthoDB" id="2475801at2"/>
<dbReference type="Proteomes" id="UP000037269">
    <property type="component" value="Unassembled WGS sequence"/>
</dbReference>
<dbReference type="EMBL" id="FNED01000017">
    <property type="protein sequence ID" value="SDJ42692.1"/>
    <property type="molecule type" value="Genomic_DNA"/>
</dbReference>
<dbReference type="STRING" id="47500.AF333_05645"/>
<evidence type="ECO:0000313" key="2">
    <source>
        <dbReference type="EMBL" id="KON95042.1"/>
    </source>
</evidence>
<evidence type="ECO:0000313" key="5">
    <source>
        <dbReference type="Proteomes" id="UP000182836"/>
    </source>
</evidence>
<keyword evidence="1" id="KW-0732">Signal</keyword>
<protein>
    <recommendedName>
        <fullName evidence="6">Lipoprotein</fullName>
    </recommendedName>
</protein>
<name>A0A0D1WKI2_ANEMI</name>
<dbReference type="EMBL" id="LGUG01000004">
    <property type="protein sequence ID" value="KON95042.1"/>
    <property type="molecule type" value="Genomic_DNA"/>
</dbReference>
<sequence>MKKYLVLLVALLLIAGLAMFGANEKTNASKSSSKHEKKQEETKSKLTFTDMTTDQYLGNYNKIKNELAGKNIEILPFKLELEKDTNYYRFYYPKEEKYIKGKAKWVSVMLKRDGKTLDGLMYNGSPDLNTIKAMIQATGVTWSEQLDQFIKEKGANQVSEEIQVDGVRISIKRNPGDINVMVDPIRLSPPKKL</sequence>
<dbReference type="AlphaFoldDB" id="A0A0D1WKI2"/>
<feature type="chain" id="PRO_5041037424" description="Lipoprotein" evidence="1">
    <location>
        <begin position="21"/>
        <end position="193"/>
    </location>
</feature>
<dbReference type="GeneID" id="42304685"/>
<proteinExistence type="predicted"/>
<feature type="signal peptide" evidence="1">
    <location>
        <begin position="1"/>
        <end position="20"/>
    </location>
</feature>
<accession>A0A0D1WKI2</accession>